<evidence type="ECO:0000313" key="1">
    <source>
        <dbReference type="EMBL" id="EYB85939.1"/>
    </source>
</evidence>
<accession>A0A016S6S2</accession>
<dbReference type="OrthoDB" id="5822258at2759"/>
<comment type="caution">
    <text evidence="1">The sequence shown here is derived from an EMBL/GenBank/DDBJ whole genome shotgun (WGS) entry which is preliminary data.</text>
</comment>
<dbReference type="Proteomes" id="UP000024635">
    <property type="component" value="Unassembled WGS sequence"/>
</dbReference>
<reference evidence="2" key="1">
    <citation type="journal article" date="2015" name="Nat. Genet.">
        <title>The genome and transcriptome of the zoonotic hookworm Ancylostoma ceylanicum identify infection-specific gene families.</title>
        <authorList>
            <person name="Schwarz E.M."/>
            <person name="Hu Y."/>
            <person name="Antoshechkin I."/>
            <person name="Miller M.M."/>
            <person name="Sternberg P.W."/>
            <person name="Aroian R.V."/>
        </authorList>
    </citation>
    <scope>NUCLEOTIDE SEQUENCE</scope>
    <source>
        <strain evidence="2">HY135</strain>
    </source>
</reference>
<organism evidence="1 2">
    <name type="scientific">Ancylostoma ceylanicum</name>
    <dbReference type="NCBI Taxonomy" id="53326"/>
    <lineage>
        <taxon>Eukaryota</taxon>
        <taxon>Metazoa</taxon>
        <taxon>Ecdysozoa</taxon>
        <taxon>Nematoda</taxon>
        <taxon>Chromadorea</taxon>
        <taxon>Rhabditida</taxon>
        <taxon>Rhabditina</taxon>
        <taxon>Rhabditomorpha</taxon>
        <taxon>Strongyloidea</taxon>
        <taxon>Ancylostomatidae</taxon>
        <taxon>Ancylostomatinae</taxon>
        <taxon>Ancylostoma</taxon>
    </lineage>
</organism>
<dbReference type="EMBL" id="JARK01001624">
    <property type="protein sequence ID" value="EYB85939.1"/>
    <property type="molecule type" value="Genomic_DNA"/>
</dbReference>
<name>A0A016S6S2_9BILA</name>
<evidence type="ECO:0000313" key="2">
    <source>
        <dbReference type="Proteomes" id="UP000024635"/>
    </source>
</evidence>
<gene>
    <name evidence="1" type="primary">Acey_s0288.g1489</name>
    <name evidence="1" type="ORF">Y032_0288g1489</name>
</gene>
<keyword evidence="2" id="KW-1185">Reference proteome</keyword>
<proteinExistence type="predicted"/>
<sequence length="105" mass="11856">MHDHVEAPCLANNTDHDVFIALPVAFSRINGDEENVTVYIYSDFCTLAKKLLNTPITRSIIVVWPDQMPKSGSMRQLLISLERHLQGGGTLAFFPSPYEDQNEHE</sequence>
<protein>
    <submittedName>
        <fullName evidence="1">Uncharacterized protein</fullName>
    </submittedName>
</protein>
<dbReference type="AlphaFoldDB" id="A0A016S6S2"/>